<dbReference type="InterPro" id="IPR036249">
    <property type="entry name" value="Thioredoxin-like_sf"/>
</dbReference>
<reference evidence="3 4" key="1">
    <citation type="submission" date="2024-09" db="EMBL/GenBank/DDBJ databases">
        <title>Paenibacillus zeirhizospherea sp. nov., isolated from surface of the maize (Zea mays) roots in a horticulture field, Hungary.</title>
        <authorList>
            <person name="Marton D."/>
            <person name="Farkas M."/>
            <person name="Bedics A."/>
            <person name="Toth E."/>
            <person name="Tancsics A."/>
            <person name="Boka K."/>
            <person name="Maroti G."/>
            <person name="Kriszt B."/>
            <person name="Cserhati M."/>
        </authorList>
    </citation>
    <scope>NUCLEOTIDE SEQUENCE [LARGE SCALE GENOMIC DNA]</scope>
    <source>
        <strain evidence="3 4">KCTC 33519</strain>
    </source>
</reference>
<evidence type="ECO:0000259" key="2">
    <source>
        <dbReference type="PROSITE" id="PS51352"/>
    </source>
</evidence>
<keyword evidence="1" id="KW-0472">Membrane</keyword>
<keyword evidence="1" id="KW-0812">Transmembrane</keyword>
<dbReference type="InterPro" id="IPR013766">
    <property type="entry name" value="Thioredoxin_domain"/>
</dbReference>
<sequence length="187" mass="21251">MIDSRHTIYTLIGEIILKANNKKLIPIIGFFVVLAVLIGVLIAINAGNRSELYNKSVSSLDPATREQLNDPNYQQIILPDALQQKINNKESFFVYFFASDCPHCRVTTPQLMPLADQEGITLHQFNLKEFEEGWNQYHIEFTPTLVYYENGVEKERIVGGLSETAGDNGNTLDQYKTLFEKYKTNAS</sequence>
<dbReference type="EMBL" id="JBHHMI010000004">
    <property type="protein sequence ID" value="MFB5266400.1"/>
    <property type="molecule type" value="Genomic_DNA"/>
</dbReference>
<gene>
    <name evidence="3" type="ORF">ACE41H_06320</name>
</gene>
<feature type="transmembrane region" description="Helical" evidence="1">
    <location>
        <begin position="24"/>
        <end position="46"/>
    </location>
</feature>
<dbReference type="Proteomes" id="UP001580346">
    <property type="component" value="Unassembled WGS sequence"/>
</dbReference>
<evidence type="ECO:0000313" key="4">
    <source>
        <dbReference type="Proteomes" id="UP001580346"/>
    </source>
</evidence>
<dbReference type="RefSeq" id="WP_375354098.1">
    <property type="nucleotide sequence ID" value="NZ_JBHHMI010000004.1"/>
</dbReference>
<evidence type="ECO:0000256" key="1">
    <source>
        <dbReference type="SAM" id="Phobius"/>
    </source>
</evidence>
<name>A0ABV5AQC0_9BACL</name>
<organism evidence="3 4">
    <name type="scientific">Paenibacillus enshidis</name>
    <dbReference type="NCBI Taxonomy" id="1458439"/>
    <lineage>
        <taxon>Bacteria</taxon>
        <taxon>Bacillati</taxon>
        <taxon>Bacillota</taxon>
        <taxon>Bacilli</taxon>
        <taxon>Bacillales</taxon>
        <taxon>Paenibacillaceae</taxon>
        <taxon>Paenibacillus</taxon>
    </lineage>
</organism>
<protein>
    <submittedName>
        <fullName evidence="3">Thioredoxin family protein</fullName>
    </submittedName>
</protein>
<dbReference type="Pfam" id="PF00085">
    <property type="entry name" value="Thioredoxin"/>
    <property type="match status" value="1"/>
</dbReference>
<evidence type="ECO:0000313" key="3">
    <source>
        <dbReference type="EMBL" id="MFB5266400.1"/>
    </source>
</evidence>
<dbReference type="SUPFAM" id="SSF52833">
    <property type="entry name" value="Thioredoxin-like"/>
    <property type="match status" value="1"/>
</dbReference>
<feature type="domain" description="Thioredoxin" evidence="2">
    <location>
        <begin position="57"/>
        <end position="184"/>
    </location>
</feature>
<accession>A0ABV5AQC0</accession>
<keyword evidence="1" id="KW-1133">Transmembrane helix</keyword>
<proteinExistence type="predicted"/>
<comment type="caution">
    <text evidence="3">The sequence shown here is derived from an EMBL/GenBank/DDBJ whole genome shotgun (WGS) entry which is preliminary data.</text>
</comment>
<dbReference type="Gene3D" id="3.40.30.10">
    <property type="entry name" value="Glutaredoxin"/>
    <property type="match status" value="1"/>
</dbReference>
<dbReference type="CDD" id="cd02947">
    <property type="entry name" value="TRX_family"/>
    <property type="match status" value="1"/>
</dbReference>
<dbReference type="PROSITE" id="PS51352">
    <property type="entry name" value="THIOREDOXIN_2"/>
    <property type="match status" value="1"/>
</dbReference>
<keyword evidence="4" id="KW-1185">Reference proteome</keyword>